<feature type="non-terminal residue" evidence="6">
    <location>
        <position position="1"/>
    </location>
</feature>
<evidence type="ECO:0000256" key="3">
    <source>
        <dbReference type="ARBA" id="ARBA00022448"/>
    </source>
</evidence>
<comment type="caution">
    <text evidence="6">The sequence shown here is derived from an EMBL/GenBank/DDBJ whole genome shotgun (WGS) entry which is preliminary data.</text>
</comment>
<keyword evidence="4" id="KW-1003">Cell membrane</keyword>
<organism evidence="6 7">
    <name type="scientific">Candidatus Thiodiazotropha taylori</name>
    <dbReference type="NCBI Taxonomy" id="2792791"/>
    <lineage>
        <taxon>Bacteria</taxon>
        <taxon>Pseudomonadati</taxon>
        <taxon>Pseudomonadota</taxon>
        <taxon>Gammaproteobacteria</taxon>
        <taxon>Chromatiales</taxon>
        <taxon>Sedimenticolaceae</taxon>
        <taxon>Candidatus Thiodiazotropha</taxon>
    </lineage>
</organism>
<evidence type="ECO:0000256" key="5">
    <source>
        <dbReference type="SAM" id="Phobius"/>
    </source>
</evidence>
<dbReference type="Proteomes" id="UP000886667">
    <property type="component" value="Unassembled WGS sequence"/>
</dbReference>
<proteinExistence type="inferred from homology"/>
<dbReference type="InterPro" id="IPR036259">
    <property type="entry name" value="MFS_trans_sf"/>
</dbReference>
<dbReference type="GO" id="GO:0005886">
    <property type="term" value="C:plasma membrane"/>
    <property type="evidence" value="ECO:0007669"/>
    <property type="project" value="UniProtKB-SubCell"/>
</dbReference>
<evidence type="ECO:0000256" key="4">
    <source>
        <dbReference type="ARBA" id="ARBA00022475"/>
    </source>
</evidence>
<evidence type="ECO:0000256" key="1">
    <source>
        <dbReference type="ARBA" id="ARBA00004651"/>
    </source>
</evidence>
<keyword evidence="3" id="KW-0813">Transport</keyword>
<keyword evidence="5" id="KW-0472">Membrane</keyword>
<dbReference type="PANTHER" id="PTHR43271">
    <property type="entry name" value="BLL2771 PROTEIN"/>
    <property type="match status" value="1"/>
</dbReference>
<evidence type="ECO:0000256" key="2">
    <source>
        <dbReference type="ARBA" id="ARBA00008335"/>
    </source>
</evidence>
<dbReference type="SUPFAM" id="SSF103473">
    <property type="entry name" value="MFS general substrate transporter"/>
    <property type="match status" value="1"/>
</dbReference>
<evidence type="ECO:0000313" key="6">
    <source>
        <dbReference type="EMBL" id="MCG7945683.1"/>
    </source>
</evidence>
<dbReference type="PANTHER" id="PTHR43271:SF1">
    <property type="entry name" value="INNER MEMBRANE TRANSPORT PROTEIN YNFM"/>
    <property type="match status" value="1"/>
</dbReference>
<sequence>GLFINALGFFFFFSLAAGWVAGHANRHRGSATSLYLVFYYAGATLGSFYLEPFWRWLGWSGVVVASLLILGFTLGLSLWLARFEKRRASVWVSETQRADSVAS</sequence>
<feature type="transmembrane region" description="Helical" evidence="5">
    <location>
        <begin position="34"/>
        <end position="50"/>
    </location>
</feature>
<comment type="similarity">
    <text evidence="2">Belongs to the major facilitator superfamily.</text>
</comment>
<gene>
    <name evidence="6" type="ORF">JAZ07_04980</name>
</gene>
<keyword evidence="5" id="KW-1133">Transmembrane helix</keyword>
<evidence type="ECO:0008006" key="8">
    <source>
        <dbReference type="Google" id="ProtNLM"/>
    </source>
</evidence>
<reference evidence="6" key="1">
    <citation type="journal article" date="2021" name="Proc. Natl. Acad. Sci. U.S.A.">
        <title>Global biogeography of chemosynthetic symbionts reveals both localized and globally distributed symbiont groups. .</title>
        <authorList>
            <person name="Osvatic J.T."/>
            <person name="Wilkins L.G.E."/>
            <person name="Leibrecht L."/>
            <person name="Leray M."/>
            <person name="Zauner S."/>
            <person name="Polzin J."/>
            <person name="Camacho Y."/>
            <person name="Gros O."/>
            <person name="van Gils J.A."/>
            <person name="Eisen J.A."/>
            <person name="Petersen J.M."/>
            <person name="Yuen B."/>
        </authorList>
    </citation>
    <scope>NUCLEOTIDE SEQUENCE</scope>
    <source>
        <strain evidence="6">MAGclacostrist064TRANS</strain>
    </source>
</reference>
<feature type="transmembrane region" description="Helical" evidence="5">
    <location>
        <begin position="56"/>
        <end position="81"/>
    </location>
</feature>
<accession>A0A9E4N4A6</accession>
<keyword evidence="5" id="KW-0812">Transmembrane</keyword>
<evidence type="ECO:0000313" key="7">
    <source>
        <dbReference type="Proteomes" id="UP000886667"/>
    </source>
</evidence>
<feature type="transmembrane region" description="Helical" evidence="5">
    <location>
        <begin position="6"/>
        <end position="22"/>
    </location>
</feature>
<dbReference type="EMBL" id="JAEPCM010000145">
    <property type="protein sequence ID" value="MCG7945683.1"/>
    <property type="molecule type" value="Genomic_DNA"/>
</dbReference>
<comment type="subcellular location">
    <subcellularLocation>
        <location evidence="1">Cell membrane</location>
        <topology evidence="1">Multi-pass membrane protein</topology>
    </subcellularLocation>
</comment>
<name>A0A9E4N4A6_9GAMM</name>
<protein>
    <recommendedName>
        <fullName evidence="8">MFS transporter</fullName>
    </recommendedName>
</protein>
<dbReference type="AlphaFoldDB" id="A0A9E4N4A6"/>